<accession>A0ABR4Q5Y6</accession>
<sequence length="126" mass="13489">MVDGGFSSRGDRETEVAESEAKEKQRKAAYDLDHFDRHILVPETLFSIAPSSLSGASFANPVLLRGVGAPLQFHGKCSCPLVRALRGSTWRQQQVKTGIGAIADLNVTDAQSSAFGSPVTCCTAFF</sequence>
<organism evidence="2 3">
    <name type="scientific">Taenia crassiceps</name>
    <dbReference type="NCBI Taxonomy" id="6207"/>
    <lineage>
        <taxon>Eukaryota</taxon>
        <taxon>Metazoa</taxon>
        <taxon>Spiralia</taxon>
        <taxon>Lophotrochozoa</taxon>
        <taxon>Platyhelminthes</taxon>
        <taxon>Cestoda</taxon>
        <taxon>Eucestoda</taxon>
        <taxon>Cyclophyllidea</taxon>
        <taxon>Taeniidae</taxon>
        <taxon>Taenia</taxon>
    </lineage>
</organism>
<evidence type="ECO:0000313" key="3">
    <source>
        <dbReference type="Proteomes" id="UP001651158"/>
    </source>
</evidence>
<feature type="region of interest" description="Disordered" evidence="1">
    <location>
        <begin position="1"/>
        <end position="27"/>
    </location>
</feature>
<dbReference type="EMBL" id="JAKROA010000011">
    <property type="protein sequence ID" value="KAL5104783.1"/>
    <property type="molecule type" value="Genomic_DNA"/>
</dbReference>
<feature type="compositionally biased region" description="Basic and acidic residues" evidence="1">
    <location>
        <begin position="9"/>
        <end position="27"/>
    </location>
</feature>
<comment type="caution">
    <text evidence="2">The sequence shown here is derived from an EMBL/GenBank/DDBJ whole genome shotgun (WGS) entry which is preliminary data.</text>
</comment>
<proteinExistence type="predicted"/>
<reference evidence="2 3" key="1">
    <citation type="journal article" date="2022" name="Front. Cell. Infect. Microbiol.">
        <title>The Genomes of Two Strains of Taenia crassiceps the Animal Model for the Study of Human Cysticercosis.</title>
        <authorList>
            <person name="Bobes R.J."/>
            <person name="Estrada K."/>
            <person name="Rios-Valencia D.G."/>
            <person name="Calderon-Gallegos A."/>
            <person name="de la Torre P."/>
            <person name="Carrero J.C."/>
            <person name="Sanchez-Flores A."/>
            <person name="Laclette J.P."/>
        </authorList>
    </citation>
    <scope>NUCLEOTIDE SEQUENCE [LARGE SCALE GENOMIC DNA]</scope>
    <source>
        <strain evidence="2">WFUcys</strain>
    </source>
</reference>
<keyword evidence="3" id="KW-1185">Reference proteome</keyword>
<dbReference type="Proteomes" id="UP001651158">
    <property type="component" value="Unassembled WGS sequence"/>
</dbReference>
<gene>
    <name evidence="2" type="ORF">TcWFU_009881</name>
</gene>
<evidence type="ECO:0000313" key="2">
    <source>
        <dbReference type="EMBL" id="KAL5104783.1"/>
    </source>
</evidence>
<evidence type="ECO:0000256" key="1">
    <source>
        <dbReference type="SAM" id="MobiDB-lite"/>
    </source>
</evidence>
<protein>
    <submittedName>
        <fullName evidence="2">Uncharacterized protein</fullName>
    </submittedName>
</protein>
<name>A0ABR4Q5Y6_9CEST</name>